<feature type="chain" id="PRO_5026211030" description="endo-1,3(4)-beta-glucanase" evidence="6">
    <location>
        <begin position="18"/>
        <end position="330"/>
    </location>
</feature>
<sequence length="330" mass="35741">MFTRAFLFAALSSLGSAAYTLQDDYLADGNFFGKFSFFTAADPTHGFVKYVDQGTAQNSGFLSQSTSKVIMGVDYKNVQPNGRPSVRITSNKSNKSGLFILDLQHAPGGICGTWPAFWLVGPNWPNNGEIDIIEGVNDGSTNLMSMHTAQGCQIQNSAMSGTIQTSDCWINDPNQSSNAGCGISTSNTATYGTQFNTNGGGVYATSFTSNFVKVWFFPRNSIPSDIKNGQPNPDGWGQPVAFFSGCNIGQYVKSQQIVFDTTFCGGNVWGSSACSQKASSCTNYVANNPSAFQNAYWQVNSLKVYQLTSSKREEETFNTTLPTGFTTMYR</sequence>
<gene>
    <name evidence="8" type="ORF">AMS68_000709</name>
</gene>
<dbReference type="SUPFAM" id="SSF49899">
    <property type="entry name" value="Concanavalin A-like lectins/glucanases"/>
    <property type="match status" value="1"/>
</dbReference>
<dbReference type="CDD" id="cd02181">
    <property type="entry name" value="GH16_fungal_Lam16A_glucanase"/>
    <property type="match status" value="1"/>
</dbReference>
<feature type="domain" description="GH16" evidence="7">
    <location>
        <begin position="14"/>
        <end position="260"/>
    </location>
</feature>
<keyword evidence="4" id="KW-0378">Hydrolase</keyword>
<comment type="similarity">
    <text evidence="2">Belongs to the glycosyl hydrolase 16 family.</text>
</comment>
<dbReference type="EC" id="3.2.1.6" evidence="3"/>
<protein>
    <recommendedName>
        <fullName evidence="3">endo-1,3(4)-beta-glucanase</fullName>
        <ecNumber evidence="3">3.2.1.6</ecNumber>
    </recommendedName>
</protein>
<accession>A0A6H0XKD3</accession>
<evidence type="ECO:0000256" key="6">
    <source>
        <dbReference type="SAM" id="SignalP"/>
    </source>
</evidence>
<evidence type="ECO:0000256" key="2">
    <source>
        <dbReference type="ARBA" id="ARBA00006865"/>
    </source>
</evidence>
<dbReference type="OrthoDB" id="192832at2759"/>
<evidence type="ECO:0000256" key="5">
    <source>
        <dbReference type="ARBA" id="ARBA00023295"/>
    </source>
</evidence>
<dbReference type="PANTHER" id="PTHR10963:SF24">
    <property type="entry name" value="GLYCOSIDASE C21B10.07-RELATED"/>
    <property type="match status" value="1"/>
</dbReference>
<evidence type="ECO:0000259" key="7">
    <source>
        <dbReference type="PROSITE" id="PS51762"/>
    </source>
</evidence>
<keyword evidence="9" id="KW-1185">Reference proteome</keyword>
<dbReference type="EMBL" id="CP051139">
    <property type="protein sequence ID" value="QIW95191.1"/>
    <property type="molecule type" value="Genomic_DNA"/>
</dbReference>
<dbReference type="InterPro" id="IPR000757">
    <property type="entry name" value="Beta-glucanase-like"/>
</dbReference>
<feature type="signal peptide" evidence="6">
    <location>
        <begin position="1"/>
        <end position="17"/>
    </location>
</feature>
<dbReference type="Pfam" id="PF26113">
    <property type="entry name" value="GH16_XgeA"/>
    <property type="match status" value="1"/>
</dbReference>
<evidence type="ECO:0000256" key="1">
    <source>
        <dbReference type="ARBA" id="ARBA00000124"/>
    </source>
</evidence>
<proteinExistence type="inferred from homology"/>
<dbReference type="GO" id="GO:0052861">
    <property type="term" value="F:endo-1,3(4)-beta-glucanase activity"/>
    <property type="evidence" value="ECO:0007669"/>
    <property type="project" value="UniProtKB-EC"/>
</dbReference>
<evidence type="ECO:0000256" key="3">
    <source>
        <dbReference type="ARBA" id="ARBA00012599"/>
    </source>
</evidence>
<keyword evidence="5" id="KW-0326">Glycosidase</keyword>
<dbReference type="AlphaFoldDB" id="A0A6H0XKD3"/>
<evidence type="ECO:0000313" key="9">
    <source>
        <dbReference type="Proteomes" id="UP000503462"/>
    </source>
</evidence>
<keyword evidence="6" id="KW-0732">Signal</keyword>
<dbReference type="PROSITE" id="PS51762">
    <property type="entry name" value="GH16_2"/>
    <property type="match status" value="1"/>
</dbReference>
<reference evidence="8 9" key="1">
    <citation type="journal article" date="2016" name="Sci. Rep.">
        <title>Peltaster fructicola genome reveals evolution from an invasive phytopathogen to an ectophytic parasite.</title>
        <authorList>
            <person name="Xu C."/>
            <person name="Chen H."/>
            <person name="Gleason M.L."/>
            <person name="Xu J.R."/>
            <person name="Liu H."/>
            <person name="Zhang R."/>
            <person name="Sun G."/>
        </authorList>
    </citation>
    <scope>NUCLEOTIDE SEQUENCE [LARGE SCALE GENOMIC DNA]</scope>
    <source>
        <strain evidence="8 9">LNHT1506</strain>
    </source>
</reference>
<evidence type="ECO:0000313" key="8">
    <source>
        <dbReference type="EMBL" id="QIW95191.1"/>
    </source>
</evidence>
<dbReference type="FunFam" id="2.60.120.200:FF:000114">
    <property type="entry name" value="Probable endo-1,3(4)-beta-glucanase NFIA_089530"/>
    <property type="match status" value="1"/>
</dbReference>
<dbReference type="PANTHER" id="PTHR10963">
    <property type="entry name" value="GLYCOSYL HYDROLASE-RELATED"/>
    <property type="match status" value="1"/>
</dbReference>
<name>A0A6H0XKD3_9PEZI</name>
<organism evidence="8 9">
    <name type="scientific">Peltaster fructicola</name>
    <dbReference type="NCBI Taxonomy" id="286661"/>
    <lineage>
        <taxon>Eukaryota</taxon>
        <taxon>Fungi</taxon>
        <taxon>Dikarya</taxon>
        <taxon>Ascomycota</taxon>
        <taxon>Pezizomycotina</taxon>
        <taxon>Dothideomycetes</taxon>
        <taxon>Dothideomycetes incertae sedis</taxon>
        <taxon>Peltaster</taxon>
    </lineage>
</organism>
<comment type="catalytic activity">
    <reaction evidence="1">
        <text>Endohydrolysis of (1-&gt;3)- or (1-&gt;4)-linkages in beta-D-glucans when the glucose residue whose reducing group is involved in the linkage to be hydrolyzed is itself substituted at C-3.</text>
        <dbReference type="EC" id="3.2.1.6"/>
    </reaction>
</comment>
<evidence type="ECO:0000256" key="4">
    <source>
        <dbReference type="ARBA" id="ARBA00022801"/>
    </source>
</evidence>
<dbReference type="GO" id="GO:0009251">
    <property type="term" value="P:glucan catabolic process"/>
    <property type="evidence" value="ECO:0007669"/>
    <property type="project" value="TreeGrafter"/>
</dbReference>
<dbReference type="Proteomes" id="UP000503462">
    <property type="component" value="Chromosome 1"/>
</dbReference>
<dbReference type="InterPro" id="IPR013320">
    <property type="entry name" value="ConA-like_dom_sf"/>
</dbReference>
<dbReference type="Gene3D" id="2.60.120.200">
    <property type="match status" value="1"/>
</dbReference>
<dbReference type="InterPro" id="IPR050546">
    <property type="entry name" value="Glycosyl_Hydrlase_16"/>
</dbReference>